<dbReference type="EMBL" id="QREG01000002">
    <property type="protein sequence ID" value="REE02044.1"/>
    <property type="molecule type" value="Genomic_DNA"/>
</dbReference>
<dbReference type="Gene3D" id="3.30.530.20">
    <property type="match status" value="1"/>
</dbReference>
<evidence type="ECO:0000259" key="1">
    <source>
        <dbReference type="Pfam" id="PF19569"/>
    </source>
</evidence>
<name>A0A3D9L8N0_MARFU</name>
<dbReference type="Pfam" id="PF19569">
    <property type="entry name" value="START_2"/>
    <property type="match status" value="1"/>
</dbReference>
<gene>
    <name evidence="2" type="ORF">C7460_10263</name>
</gene>
<sequence>MPKEKFIGEYPINASKKMLYPYFSTASGLAQWFADDVNINEDKVFTFLWDGDENKAKMVSSRTNSHVRFEFLDEEGQSEDDDPTYLEFKLDMNELTQEVFIRVTDYSDMDREEQQELYDSLIHDLKEIVGG</sequence>
<dbReference type="AlphaFoldDB" id="A0A3D9L8N0"/>
<comment type="caution">
    <text evidence="2">The sequence shown here is derived from an EMBL/GenBank/DDBJ whole genome shotgun (WGS) entry which is preliminary data.</text>
</comment>
<accession>A0A3D9L8N0</accession>
<reference evidence="2 3" key="1">
    <citation type="submission" date="2018-07" db="EMBL/GenBank/DDBJ databases">
        <title>Genomic Encyclopedia of Type Strains, Phase IV (KMG-IV): sequencing the most valuable type-strain genomes for metagenomic binning, comparative biology and taxonomic classification.</title>
        <authorList>
            <person name="Goeker M."/>
        </authorList>
    </citation>
    <scope>NUCLEOTIDE SEQUENCE [LARGE SCALE GENOMIC DNA]</scope>
    <source>
        <strain evidence="2 3">DSM 4134</strain>
    </source>
</reference>
<keyword evidence="3" id="KW-1185">Reference proteome</keyword>
<proteinExistence type="predicted"/>
<dbReference type="OrthoDB" id="667567at2"/>
<evidence type="ECO:0000313" key="2">
    <source>
        <dbReference type="EMBL" id="REE02044.1"/>
    </source>
</evidence>
<dbReference type="InterPro" id="IPR023393">
    <property type="entry name" value="START-like_dom_sf"/>
</dbReference>
<dbReference type="InterPro" id="IPR045736">
    <property type="entry name" value="START_2"/>
</dbReference>
<dbReference type="SUPFAM" id="SSF55961">
    <property type="entry name" value="Bet v1-like"/>
    <property type="match status" value="1"/>
</dbReference>
<protein>
    <recommendedName>
        <fullName evidence="1">START-like domain-containing protein</fullName>
    </recommendedName>
</protein>
<feature type="domain" description="START-like" evidence="1">
    <location>
        <begin position="3"/>
        <end position="130"/>
    </location>
</feature>
<organism evidence="2 3">
    <name type="scientific">Marinoscillum furvescens DSM 4134</name>
    <dbReference type="NCBI Taxonomy" id="1122208"/>
    <lineage>
        <taxon>Bacteria</taxon>
        <taxon>Pseudomonadati</taxon>
        <taxon>Bacteroidota</taxon>
        <taxon>Cytophagia</taxon>
        <taxon>Cytophagales</taxon>
        <taxon>Reichenbachiellaceae</taxon>
        <taxon>Marinoscillum</taxon>
    </lineage>
</organism>
<evidence type="ECO:0000313" key="3">
    <source>
        <dbReference type="Proteomes" id="UP000256779"/>
    </source>
</evidence>
<dbReference type="Proteomes" id="UP000256779">
    <property type="component" value="Unassembled WGS sequence"/>
</dbReference>
<dbReference type="RefSeq" id="WP_115866581.1">
    <property type="nucleotide sequence ID" value="NZ_QREG01000002.1"/>
</dbReference>